<dbReference type="InterPro" id="IPR019494">
    <property type="entry name" value="FIST_C"/>
</dbReference>
<evidence type="ECO:0000259" key="4">
    <source>
        <dbReference type="PROSITE" id="PS50111"/>
    </source>
</evidence>
<dbReference type="AlphaFoldDB" id="A0A2B8BBG1"/>
<dbReference type="SMART" id="SM00283">
    <property type="entry name" value="MA"/>
    <property type="match status" value="1"/>
</dbReference>
<dbReference type="GO" id="GO:0016020">
    <property type="term" value="C:membrane"/>
    <property type="evidence" value="ECO:0007669"/>
    <property type="project" value="InterPro"/>
</dbReference>
<dbReference type="GO" id="GO:0007165">
    <property type="term" value="P:signal transduction"/>
    <property type="evidence" value="ECO:0007669"/>
    <property type="project" value="UniProtKB-KW"/>
</dbReference>
<gene>
    <name evidence="5" type="ORF">CRT60_32960</name>
</gene>
<dbReference type="OrthoDB" id="9807948at2"/>
<proteinExistence type="predicted"/>
<sequence length="742" mass="80378">MRRQAAAGYGVPPTGSATDRQLKCRQNEPYPGTHSGKRAQPVRGMNDKDDRGFASMLSFFRSDSPTSPVPGSPVGAPAGRSEPAAHAAGPAEQPIRSLCLPAGQIGAAALEGLTFADGAPALVVGFVSPHVDFAATARAVRSALPAATQLVLVSTAGELCAAEGQPLYRKAGDRWDSVVLQSFSPRLLAGVSIQSVPLHCDDLRGGRPTRDVPARVEAIRGELDRIRVPFPVDSHDTVALTFIDGLSASESWFMEAVYRSGHFPCLFIGGSAGGKLDFRNTHLFDGQRVLENAAVTIFLKMAPGIRYGIFKSQNFRPTQTRFAVVDADPMRRIVRSVIDRDGFEVVGFIDALAKSLRCKPQDLPGKLAKNTFAIEMEGELFVRSISGFDFEKGEVAFYCDVNPGDSLCLVEATDFVRQTEDDLSAYLRNKPQPVGAILNDCILRRLNNPDQLSRVHAFDGLAAAGFSTFGELLGININQTLSALMFFEVPPGAAFSDDMVDRFPVHYARFQSYFIATRYNRLELLSRIRNSVIERMHSYLDALVTLTGGVQETASYAARIGGSMSAIEATLNRHATLFDGHADRKEALVREFNQLSTVVKSIEKVLAVIDGIASQTNLLALNATIEAARAGEAGKGFAVVAAEVRKLANDTKQTLADTRRAIDQVVTSVRSVGGQLDDTSTRMDEAATASQELQTDIHAVIDEVEGAQKAIEGRLSDMNDHARRMEDINRYIAFLKQLDRAG</sequence>
<dbReference type="InterPro" id="IPR013702">
    <property type="entry name" value="FIST_domain_N"/>
</dbReference>
<dbReference type="InterPro" id="IPR004089">
    <property type="entry name" value="MCPsignal_dom"/>
</dbReference>
<dbReference type="Proteomes" id="UP000225379">
    <property type="component" value="Unassembled WGS sequence"/>
</dbReference>
<dbReference type="PANTHER" id="PTHR32089:SF112">
    <property type="entry name" value="LYSOZYME-LIKE PROTEIN-RELATED"/>
    <property type="match status" value="1"/>
</dbReference>
<protein>
    <submittedName>
        <fullName evidence="5">Histidine kinase</fullName>
    </submittedName>
</protein>
<dbReference type="Pfam" id="PF10442">
    <property type="entry name" value="FIST_C"/>
    <property type="match status" value="1"/>
</dbReference>
<evidence type="ECO:0000313" key="6">
    <source>
        <dbReference type="Proteomes" id="UP000225379"/>
    </source>
</evidence>
<keyword evidence="5" id="KW-0808">Transferase</keyword>
<dbReference type="PANTHER" id="PTHR32089">
    <property type="entry name" value="METHYL-ACCEPTING CHEMOTAXIS PROTEIN MCPB"/>
    <property type="match status" value="1"/>
</dbReference>
<dbReference type="Pfam" id="PF08495">
    <property type="entry name" value="FIST"/>
    <property type="match status" value="1"/>
</dbReference>
<name>A0A2B8BBG1_9PROT</name>
<reference evidence="6" key="1">
    <citation type="submission" date="2017-10" db="EMBL/GenBank/DDBJ databases">
        <authorList>
            <person name="Kravchenko I.K."/>
            <person name="Grouzdev D.S."/>
        </authorList>
    </citation>
    <scope>NUCLEOTIDE SEQUENCE [LARGE SCALE GENOMIC DNA]</scope>
    <source>
        <strain evidence="6">B2</strain>
    </source>
</reference>
<evidence type="ECO:0000256" key="2">
    <source>
        <dbReference type="PROSITE-ProRule" id="PRU00284"/>
    </source>
</evidence>
<dbReference type="SUPFAM" id="SSF58104">
    <property type="entry name" value="Methyl-accepting chemotaxis protein (MCP) signaling domain"/>
    <property type="match status" value="1"/>
</dbReference>
<accession>A0A2B8BBG1</accession>
<keyword evidence="1 2" id="KW-0807">Transducer</keyword>
<dbReference type="GO" id="GO:0016301">
    <property type="term" value="F:kinase activity"/>
    <property type="evidence" value="ECO:0007669"/>
    <property type="project" value="UniProtKB-KW"/>
</dbReference>
<organism evidence="5 6">
    <name type="scientific">Azospirillum palustre</name>
    <dbReference type="NCBI Taxonomy" id="2044885"/>
    <lineage>
        <taxon>Bacteria</taxon>
        <taxon>Pseudomonadati</taxon>
        <taxon>Pseudomonadota</taxon>
        <taxon>Alphaproteobacteria</taxon>
        <taxon>Rhodospirillales</taxon>
        <taxon>Azospirillaceae</taxon>
        <taxon>Azospirillum</taxon>
    </lineage>
</organism>
<keyword evidence="6" id="KW-1185">Reference proteome</keyword>
<dbReference type="SMART" id="SM01204">
    <property type="entry name" value="FIST_C"/>
    <property type="match status" value="1"/>
</dbReference>
<evidence type="ECO:0000313" key="5">
    <source>
        <dbReference type="EMBL" id="PGH54577.1"/>
    </source>
</evidence>
<comment type="caution">
    <text evidence="5">The sequence shown here is derived from an EMBL/GenBank/DDBJ whole genome shotgun (WGS) entry which is preliminary data.</text>
</comment>
<keyword evidence="5" id="KW-0418">Kinase</keyword>
<feature type="domain" description="Methyl-accepting transducer" evidence="4">
    <location>
        <begin position="552"/>
        <end position="736"/>
    </location>
</feature>
<dbReference type="EMBL" id="PDKW01000043">
    <property type="protein sequence ID" value="PGH54577.1"/>
    <property type="molecule type" value="Genomic_DNA"/>
</dbReference>
<dbReference type="PROSITE" id="PS50111">
    <property type="entry name" value="CHEMOTAXIS_TRANSDUC_2"/>
    <property type="match status" value="1"/>
</dbReference>
<feature type="region of interest" description="Disordered" evidence="3">
    <location>
        <begin position="1"/>
        <end position="90"/>
    </location>
</feature>
<dbReference type="Pfam" id="PF00015">
    <property type="entry name" value="MCPsignal"/>
    <property type="match status" value="1"/>
</dbReference>
<dbReference type="Gene3D" id="1.10.287.950">
    <property type="entry name" value="Methyl-accepting chemotaxis protein"/>
    <property type="match status" value="1"/>
</dbReference>
<dbReference type="SMART" id="SM00897">
    <property type="entry name" value="FIST"/>
    <property type="match status" value="1"/>
</dbReference>
<evidence type="ECO:0000256" key="1">
    <source>
        <dbReference type="ARBA" id="ARBA00023224"/>
    </source>
</evidence>
<evidence type="ECO:0000256" key="3">
    <source>
        <dbReference type="SAM" id="MobiDB-lite"/>
    </source>
</evidence>